<dbReference type="Proteomes" id="UP001066276">
    <property type="component" value="Chromosome 8"/>
</dbReference>
<organism evidence="2 3">
    <name type="scientific">Pleurodeles waltl</name>
    <name type="common">Iberian ribbed newt</name>
    <dbReference type="NCBI Taxonomy" id="8319"/>
    <lineage>
        <taxon>Eukaryota</taxon>
        <taxon>Metazoa</taxon>
        <taxon>Chordata</taxon>
        <taxon>Craniata</taxon>
        <taxon>Vertebrata</taxon>
        <taxon>Euteleostomi</taxon>
        <taxon>Amphibia</taxon>
        <taxon>Batrachia</taxon>
        <taxon>Caudata</taxon>
        <taxon>Salamandroidea</taxon>
        <taxon>Salamandridae</taxon>
        <taxon>Pleurodelinae</taxon>
        <taxon>Pleurodeles</taxon>
    </lineage>
</organism>
<dbReference type="AlphaFoldDB" id="A0AAV7NWS5"/>
<proteinExistence type="predicted"/>
<evidence type="ECO:0000313" key="3">
    <source>
        <dbReference type="Proteomes" id="UP001066276"/>
    </source>
</evidence>
<protein>
    <submittedName>
        <fullName evidence="2">Uncharacterized protein</fullName>
    </submittedName>
</protein>
<reference evidence="2" key="1">
    <citation type="journal article" date="2022" name="bioRxiv">
        <title>Sequencing and chromosome-scale assembly of the giantPleurodeles waltlgenome.</title>
        <authorList>
            <person name="Brown T."/>
            <person name="Elewa A."/>
            <person name="Iarovenko S."/>
            <person name="Subramanian E."/>
            <person name="Araus A.J."/>
            <person name="Petzold A."/>
            <person name="Susuki M."/>
            <person name="Suzuki K.-i.T."/>
            <person name="Hayashi T."/>
            <person name="Toyoda A."/>
            <person name="Oliveira C."/>
            <person name="Osipova E."/>
            <person name="Leigh N.D."/>
            <person name="Simon A."/>
            <person name="Yun M.H."/>
        </authorList>
    </citation>
    <scope>NUCLEOTIDE SEQUENCE</scope>
    <source>
        <strain evidence="2">20211129_DDA</strain>
        <tissue evidence="2">Liver</tissue>
    </source>
</reference>
<sequence length="134" mass="14499">MEGTMARPGQIHASANFAPPVMKQAASWGAGRTSWAELGRPRVELRAARVASSGNRGQSRATNRGRGSFPPVSYREGSAAGGLARQIMLRGGPVARHRPWSWAPPQAQGGEATALTGWDTWRCGPRRRWEVLAR</sequence>
<dbReference type="EMBL" id="JANPWB010000012">
    <property type="protein sequence ID" value="KAJ1119044.1"/>
    <property type="molecule type" value="Genomic_DNA"/>
</dbReference>
<keyword evidence="3" id="KW-1185">Reference proteome</keyword>
<evidence type="ECO:0000256" key="1">
    <source>
        <dbReference type="SAM" id="MobiDB-lite"/>
    </source>
</evidence>
<feature type="compositionally biased region" description="Polar residues" evidence="1">
    <location>
        <begin position="52"/>
        <end position="62"/>
    </location>
</feature>
<comment type="caution">
    <text evidence="2">The sequence shown here is derived from an EMBL/GenBank/DDBJ whole genome shotgun (WGS) entry which is preliminary data.</text>
</comment>
<gene>
    <name evidence="2" type="ORF">NDU88_007230</name>
</gene>
<accession>A0AAV7NWS5</accession>
<feature type="region of interest" description="Disordered" evidence="1">
    <location>
        <begin position="48"/>
        <end position="77"/>
    </location>
</feature>
<name>A0AAV7NWS5_PLEWA</name>
<evidence type="ECO:0000313" key="2">
    <source>
        <dbReference type="EMBL" id="KAJ1119044.1"/>
    </source>
</evidence>